<dbReference type="RefSeq" id="XP_002131679.1">
    <property type="nucleotide sequence ID" value="XM_002131643.5"/>
</dbReference>
<reference evidence="4" key="3">
    <citation type="submission" date="2025-08" db="UniProtKB">
        <authorList>
            <consortium name="Ensembl"/>
        </authorList>
    </citation>
    <scope>IDENTIFICATION</scope>
</reference>
<name>F6QCU5_CIOIN</name>
<dbReference type="KEGG" id="cin:100179902"/>
<feature type="transmembrane region" description="Helical" evidence="2">
    <location>
        <begin position="66"/>
        <end position="87"/>
    </location>
</feature>
<feature type="signal peptide" evidence="3">
    <location>
        <begin position="1"/>
        <end position="25"/>
    </location>
</feature>
<sequence length="160" mass="18156">MILILIRPKWFLLFTVTLQINWVKGITCNKEQGECHEDMNHCCQHGRASIQRYCCAIDETSWVVKIGGVTAAVMLVIILVAVFLTCYKKLRRGHSSARRSSSVNDGIDPDLPPHYSTLSRISRRKASEPEPPEYFKLYPLPAYTPPSREETGECSKQQST</sequence>
<keyword evidence="5" id="KW-1185">Reference proteome</keyword>
<dbReference type="HOGENOM" id="CLU_1651549_0_0_1"/>
<reference evidence="4" key="2">
    <citation type="journal article" date="2008" name="Genome Biol.">
        <title>Improved genome assembly and evidence-based global gene model set for the chordate Ciona intestinalis: new insight into intron and operon populations.</title>
        <authorList>
            <person name="Satou Y."/>
            <person name="Mineta K."/>
            <person name="Ogasawara M."/>
            <person name="Sasakura Y."/>
            <person name="Shoguchi E."/>
            <person name="Ueno K."/>
            <person name="Yamada L."/>
            <person name="Matsumoto J."/>
            <person name="Wasserscheid J."/>
            <person name="Dewar K."/>
            <person name="Wiley G.B."/>
            <person name="Macmil S.L."/>
            <person name="Roe B.A."/>
            <person name="Zeller R.W."/>
            <person name="Hastings K.E."/>
            <person name="Lemaire P."/>
            <person name="Lindquist E."/>
            <person name="Endo T."/>
            <person name="Hotta K."/>
            <person name="Inaba K."/>
        </authorList>
    </citation>
    <scope>NUCLEOTIDE SEQUENCE [LARGE SCALE GENOMIC DNA]</scope>
    <source>
        <strain evidence="4">wild type</strain>
    </source>
</reference>
<keyword evidence="2" id="KW-0472">Membrane</keyword>
<reference evidence="5" key="1">
    <citation type="journal article" date="2002" name="Science">
        <title>The draft genome of Ciona intestinalis: insights into chordate and vertebrate origins.</title>
        <authorList>
            <person name="Dehal P."/>
            <person name="Satou Y."/>
            <person name="Campbell R.K."/>
            <person name="Chapman J."/>
            <person name="Degnan B."/>
            <person name="De Tomaso A."/>
            <person name="Davidson B."/>
            <person name="Di Gregorio A."/>
            <person name="Gelpke M."/>
            <person name="Goodstein D.M."/>
            <person name="Harafuji N."/>
            <person name="Hastings K.E."/>
            <person name="Ho I."/>
            <person name="Hotta K."/>
            <person name="Huang W."/>
            <person name="Kawashima T."/>
            <person name="Lemaire P."/>
            <person name="Martinez D."/>
            <person name="Meinertzhagen I.A."/>
            <person name="Necula S."/>
            <person name="Nonaka M."/>
            <person name="Putnam N."/>
            <person name="Rash S."/>
            <person name="Saiga H."/>
            <person name="Satake M."/>
            <person name="Terry A."/>
            <person name="Yamada L."/>
            <person name="Wang H.G."/>
            <person name="Awazu S."/>
            <person name="Azumi K."/>
            <person name="Boore J."/>
            <person name="Branno M."/>
            <person name="Chin-Bow S."/>
            <person name="DeSantis R."/>
            <person name="Doyle S."/>
            <person name="Francino P."/>
            <person name="Keys D.N."/>
            <person name="Haga S."/>
            <person name="Hayashi H."/>
            <person name="Hino K."/>
            <person name="Imai K.S."/>
            <person name="Inaba K."/>
            <person name="Kano S."/>
            <person name="Kobayashi K."/>
            <person name="Kobayashi M."/>
            <person name="Lee B.I."/>
            <person name="Makabe K.W."/>
            <person name="Manohar C."/>
            <person name="Matassi G."/>
            <person name="Medina M."/>
            <person name="Mochizuki Y."/>
            <person name="Mount S."/>
            <person name="Morishita T."/>
            <person name="Miura S."/>
            <person name="Nakayama A."/>
            <person name="Nishizaka S."/>
            <person name="Nomoto H."/>
            <person name="Ohta F."/>
            <person name="Oishi K."/>
            <person name="Rigoutsos I."/>
            <person name="Sano M."/>
            <person name="Sasaki A."/>
            <person name="Sasakura Y."/>
            <person name="Shoguchi E."/>
            <person name="Shin-i T."/>
            <person name="Spagnuolo A."/>
            <person name="Stainier D."/>
            <person name="Suzuki M.M."/>
            <person name="Tassy O."/>
            <person name="Takatori N."/>
            <person name="Tokuoka M."/>
            <person name="Yagi K."/>
            <person name="Yoshizaki F."/>
            <person name="Wada S."/>
            <person name="Zhang C."/>
            <person name="Hyatt P.D."/>
            <person name="Larimer F."/>
            <person name="Detter C."/>
            <person name="Doggett N."/>
            <person name="Glavina T."/>
            <person name="Hawkins T."/>
            <person name="Richardson P."/>
            <person name="Lucas S."/>
            <person name="Kohara Y."/>
            <person name="Levine M."/>
            <person name="Satoh N."/>
            <person name="Rokhsar D.S."/>
        </authorList>
    </citation>
    <scope>NUCLEOTIDE SEQUENCE [LARGE SCALE GENOMIC DNA]</scope>
</reference>
<proteinExistence type="predicted"/>
<evidence type="ECO:0000256" key="3">
    <source>
        <dbReference type="SAM" id="SignalP"/>
    </source>
</evidence>
<feature type="region of interest" description="Disordered" evidence="1">
    <location>
        <begin position="93"/>
        <end position="160"/>
    </location>
</feature>
<dbReference type="GeneID" id="100179902"/>
<evidence type="ECO:0000256" key="1">
    <source>
        <dbReference type="SAM" id="MobiDB-lite"/>
    </source>
</evidence>
<organism evidence="4 5">
    <name type="scientific">Ciona intestinalis</name>
    <name type="common">Transparent sea squirt</name>
    <name type="synonym">Ascidia intestinalis</name>
    <dbReference type="NCBI Taxonomy" id="7719"/>
    <lineage>
        <taxon>Eukaryota</taxon>
        <taxon>Metazoa</taxon>
        <taxon>Chordata</taxon>
        <taxon>Tunicata</taxon>
        <taxon>Ascidiacea</taxon>
        <taxon>Phlebobranchia</taxon>
        <taxon>Cionidae</taxon>
        <taxon>Ciona</taxon>
    </lineage>
</organism>
<dbReference type="InParanoid" id="F6QCU5"/>
<dbReference type="Ensembl" id="ENSCINT00000029155.2">
    <property type="protein sequence ID" value="ENSCINP00000028909.2"/>
    <property type="gene ID" value="ENSCING00000016828.2"/>
</dbReference>
<evidence type="ECO:0000313" key="5">
    <source>
        <dbReference type="Proteomes" id="UP000008144"/>
    </source>
</evidence>
<evidence type="ECO:0000313" key="4">
    <source>
        <dbReference type="Ensembl" id="ENSCINP00000028909.2"/>
    </source>
</evidence>
<dbReference type="EMBL" id="EAAA01000446">
    <property type="status" value="NOT_ANNOTATED_CDS"/>
    <property type="molecule type" value="Genomic_DNA"/>
</dbReference>
<reference evidence="4" key="4">
    <citation type="submission" date="2025-09" db="UniProtKB">
        <authorList>
            <consortium name="Ensembl"/>
        </authorList>
    </citation>
    <scope>IDENTIFICATION</scope>
</reference>
<gene>
    <name evidence="4" type="primary">LOC100179902</name>
</gene>
<dbReference type="Proteomes" id="UP000008144">
    <property type="component" value="Chromosome 10"/>
</dbReference>
<accession>A0A1W2WN65</accession>
<keyword evidence="3" id="KW-0732">Signal</keyword>
<keyword evidence="2" id="KW-0812">Transmembrane</keyword>
<accession>F6QCU5</accession>
<protein>
    <submittedName>
        <fullName evidence="4">Uncharacterized LOC100179902</fullName>
    </submittedName>
</protein>
<evidence type="ECO:0000256" key="2">
    <source>
        <dbReference type="SAM" id="Phobius"/>
    </source>
</evidence>
<dbReference type="AlphaFoldDB" id="F6QCU5"/>
<feature type="chain" id="PRO_5014089899" evidence="3">
    <location>
        <begin position="26"/>
        <end position="160"/>
    </location>
</feature>
<keyword evidence="2" id="KW-1133">Transmembrane helix</keyword>